<dbReference type="EMBL" id="CM034414">
    <property type="protein sequence ID" value="KAJ0170286.1"/>
    <property type="molecule type" value="Genomic_DNA"/>
</dbReference>
<protein>
    <submittedName>
        <fullName evidence="1">Uncharacterized protein</fullName>
    </submittedName>
</protein>
<comment type="caution">
    <text evidence="1">The sequence shown here is derived from an EMBL/GenBank/DDBJ whole genome shotgun (WGS) entry which is preliminary data.</text>
</comment>
<gene>
    <name evidence="1" type="ORF">K1T71_014214</name>
</gene>
<evidence type="ECO:0000313" key="2">
    <source>
        <dbReference type="Proteomes" id="UP000824533"/>
    </source>
</evidence>
<accession>A0ACC1CFN1</accession>
<evidence type="ECO:0000313" key="1">
    <source>
        <dbReference type="EMBL" id="KAJ0170286.1"/>
    </source>
</evidence>
<keyword evidence="2" id="KW-1185">Reference proteome</keyword>
<name>A0ACC1CFN1_9NEOP</name>
<dbReference type="Proteomes" id="UP000824533">
    <property type="component" value="Linkage Group LG28"/>
</dbReference>
<sequence length="507" mass="59019">MDPNCTQNGQVDNPDDFYNNTYSLWQNSRFYDTNNLSPQNYNSNQWNTSKEFIEKPSEVKKDVKNRRIITRTLLYEDPELFYEKNYPQPETSGFDWTKYNWTKASENIQNEPSTSNENQVGSVAQYQRPNRIQQNLEEMLNQPVQLSKAESMMQKMGWQGGALGKSGSGIVEPVKPNARYAIRTRGLGQNNVPRVKKMRSIDNNKNIFTTNVLLFILEFVKDDMEAELLFDSCLWKEERKWIHSIVNDVINAEDIADCDSVRHLDIVNEIYKYNCFVLATQSEGQAPNRQLCLFKEAPPNMYLITPSDLKDEPDEPENMETDIPTDKQTENPSNIITEKDVKKNKNANRQTKMDIEHKNVNNSEISNSKKHTDTETDIMDIETNPFLRSITRNLKNQEDSITDKLKVCTLKDESEIYRKIVEYFFEFADQEDFTELRFLGAFNEDEVRDIIKFFDDTKKCVNGNFDNVNEELVGAFKTKSFDVHEDVNGFTSINDRPVKSKINLWTQ</sequence>
<proteinExistence type="predicted"/>
<reference evidence="1 2" key="1">
    <citation type="journal article" date="2021" name="Front. Genet.">
        <title>Chromosome-Level Genome Assembly Reveals Significant Gene Expansion in the Toll and IMD Signaling Pathways of Dendrolimus kikuchii.</title>
        <authorList>
            <person name="Zhou J."/>
            <person name="Wu P."/>
            <person name="Xiong Z."/>
            <person name="Liu N."/>
            <person name="Zhao N."/>
            <person name="Ji M."/>
            <person name="Qiu Y."/>
            <person name="Yang B."/>
        </authorList>
    </citation>
    <scope>NUCLEOTIDE SEQUENCE [LARGE SCALE GENOMIC DNA]</scope>
    <source>
        <strain evidence="1">Ann1</strain>
    </source>
</reference>
<organism evidence="1 2">
    <name type="scientific">Dendrolimus kikuchii</name>
    <dbReference type="NCBI Taxonomy" id="765133"/>
    <lineage>
        <taxon>Eukaryota</taxon>
        <taxon>Metazoa</taxon>
        <taxon>Ecdysozoa</taxon>
        <taxon>Arthropoda</taxon>
        <taxon>Hexapoda</taxon>
        <taxon>Insecta</taxon>
        <taxon>Pterygota</taxon>
        <taxon>Neoptera</taxon>
        <taxon>Endopterygota</taxon>
        <taxon>Lepidoptera</taxon>
        <taxon>Glossata</taxon>
        <taxon>Ditrysia</taxon>
        <taxon>Bombycoidea</taxon>
        <taxon>Lasiocampidae</taxon>
        <taxon>Dendrolimus</taxon>
    </lineage>
</organism>